<proteinExistence type="predicted"/>
<feature type="region of interest" description="Disordered" evidence="1">
    <location>
        <begin position="180"/>
        <end position="213"/>
    </location>
</feature>
<dbReference type="EMBL" id="JBJKFK010003933">
    <property type="protein sequence ID" value="KAL3309425.1"/>
    <property type="molecule type" value="Genomic_DNA"/>
</dbReference>
<comment type="caution">
    <text evidence="2">The sequence shown here is derived from an EMBL/GenBank/DDBJ whole genome shotgun (WGS) entry which is preliminary data.</text>
</comment>
<gene>
    <name evidence="2" type="primary">ZSWIM8_2</name>
    <name evidence="2" type="ORF">Ciccas_012027</name>
</gene>
<protein>
    <submittedName>
        <fullName evidence="2">Zinc finger SWIM domain-containing protein 8</fullName>
    </submittedName>
</protein>
<sequence>MEERLDDSADDSFPPLKLPLPRRLPDFDSSAPETTSSGDTSPALRRKLLSNLQSGRFTRGKSDHDSSASSPPVLSRIRCTQTPTEDNSHRLQLDTTLGSPPWWEQFATGSDCPELLSEATSFHMSDLAKIISRIAGSSHRVDEEEIFVPPIGLYALGLYARTQQTTCSGAGPLATALSARPMQHASGTSSGTGGLTGSGQKNGTTSSSSAGGNAGRNLHRFWSWLSSQVVEVGWRSACSCHLTVEEINKLLDQCQTHSVTSLERGLLAVEQSMSAAPYGLVPEVHFQLASYWYDLHNKMAAEVKSCQLRHQTETHDTAPQANFVPQPHQDLSYMHQMQGLYPGYQQPYLGYDPYTQGQQAVWGQNALPPEYWPSLAGSGMMHPSHSLGNFYPQAQNVFTPYSSPEYHSTPNFLPEERQTPPQPPADEPAELRQLREQCCQVTEEGTIIRVADRDIIEGVRIRVRVGTSRITEVTSSERTTEATKATLPGWPPITECTALTLRPSGCRFCGPWI</sequence>
<organism evidence="2 3">
    <name type="scientific">Cichlidogyrus casuarinus</name>
    <dbReference type="NCBI Taxonomy" id="1844966"/>
    <lineage>
        <taxon>Eukaryota</taxon>
        <taxon>Metazoa</taxon>
        <taxon>Spiralia</taxon>
        <taxon>Lophotrochozoa</taxon>
        <taxon>Platyhelminthes</taxon>
        <taxon>Monogenea</taxon>
        <taxon>Monopisthocotylea</taxon>
        <taxon>Dactylogyridea</taxon>
        <taxon>Ancyrocephalidae</taxon>
        <taxon>Cichlidogyrus</taxon>
    </lineage>
</organism>
<name>A0ABD2PPJ8_9PLAT</name>
<feature type="region of interest" description="Disordered" evidence="1">
    <location>
        <begin position="401"/>
        <end position="429"/>
    </location>
</feature>
<dbReference type="Proteomes" id="UP001626550">
    <property type="component" value="Unassembled WGS sequence"/>
</dbReference>
<feature type="region of interest" description="Disordered" evidence="1">
    <location>
        <begin position="1"/>
        <end position="75"/>
    </location>
</feature>
<feature type="compositionally biased region" description="Low complexity" evidence="1">
    <location>
        <begin position="198"/>
        <end position="211"/>
    </location>
</feature>
<evidence type="ECO:0000313" key="2">
    <source>
        <dbReference type="EMBL" id="KAL3309425.1"/>
    </source>
</evidence>
<dbReference type="AlphaFoldDB" id="A0ABD2PPJ8"/>
<keyword evidence="3" id="KW-1185">Reference proteome</keyword>
<evidence type="ECO:0000256" key="1">
    <source>
        <dbReference type="SAM" id="MobiDB-lite"/>
    </source>
</evidence>
<feature type="compositionally biased region" description="Polar residues" evidence="1">
    <location>
        <begin position="31"/>
        <end position="40"/>
    </location>
</feature>
<evidence type="ECO:0000313" key="3">
    <source>
        <dbReference type="Proteomes" id="UP001626550"/>
    </source>
</evidence>
<feature type="compositionally biased region" description="Polar residues" evidence="1">
    <location>
        <begin position="401"/>
        <end position="411"/>
    </location>
</feature>
<reference evidence="2 3" key="1">
    <citation type="submission" date="2024-11" db="EMBL/GenBank/DDBJ databases">
        <title>Adaptive evolution of stress response genes in parasites aligns with host niche diversity.</title>
        <authorList>
            <person name="Hahn C."/>
            <person name="Resl P."/>
        </authorList>
    </citation>
    <scope>NUCLEOTIDE SEQUENCE [LARGE SCALE GENOMIC DNA]</scope>
    <source>
        <strain evidence="2">EGGRZ-B1_66</strain>
        <tissue evidence="2">Body</tissue>
    </source>
</reference>
<accession>A0ABD2PPJ8</accession>